<name>A0A0B7NIN2_9FUNG</name>
<protein>
    <submittedName>
        <fullName evidence="2">Uncharacterized protein</fullName>
    </submittedName>
</protein>
<sequence length="523" mass="58723">MGLDKLDEATKAFQTGLLYIGPDDKGLVGAIRECSAAAKNALIQYGEDSVSVDDVIDLNQDYSGNDGRSSSQNHYRISLQSIDDDELRIFRRGLVTPAPSVFGDDTDIIKKNMIRNRFVAPSRIQRPVSRGESVMLFKKINNGDEDVAFDDLVSSELKDFIDTDFMMDGMLSRPVSRTTIDKNASKIRDITRYRSSVSTHNEHKQQLKNQRTMLPSKLRSLSISGSSTKEALQAQEKSRNQQRNLSSVVPESQPIQSNHRQFHQHRTLVATAAAPASSRRDDYLHKQIPKKPVTMIPSSRDRHTLKSVIAASQPHKLAHSYPTSPPAPVPVPVSTKRQVINANQSTQNYGRKLPEPVVDAHPPTPRFMPRKFSIPQRNTHDDYVGRTRSDTTTTTTSSSSEDEPKEEAYQHQFATTASYHRSYSSQPLTFDHYNNNAPLFHRYNKTTEYIKPLSSPRLRTMSSHKTFPTSTIANHSNHSTATATSRNTTTTTINDTDVIDSAKQVLASIRERRMRSMMNNGPL</sequence>
<feature type="region of interest" description="Disordered" evidence="1">
    <location>
        <begin position="194"/>
        <end position="264"/>
    </location>
</feature>
<keyword evidence="3" id="KW-1185">Reference proteome</keyword>
<feature type="compositionally biased region" description="Polar residues" evidence="1">
    <location>
        <begin position="241"/>
        <end position="259"/>
    </location>
</feature>
<dbReference type="Proteomes" id="UP000054107">
    <property type="component" value="Unassembled WGS sequence"/>
</dbReference>
<feature type="compositionally biased region" description="Basic and acidic residues" evidence="1">
    <location>
        <begin position="378"/>
        <end position="389"/>
    </location>
</feature>
<dbReference type="AlphaFoldDB" id="A0A0B7NIN2"/>
<feature type="region of interest" description="Disordered" evidence="1">
    <location>
        <begin position="367"/>
        <end position="407"/>
    </location>
</feature>
<organism evidence="2 3">
    <name type="scientific">Parasitella parasitica</name>
    <dbReference type="NCBI Taxonomy" id="35722"/>
    <lineage>
        <taxon>Eukaryota</taxon>
        <taxon>Fungi</taxon>
        <taxon>Fungi incertae sedis</taxon>
        <taxon>Mucoromycota</taxon>
        <taxon>Mucoromycotina</taxon>
        <taxon>Mucoromycetes</taxon>
        <taxon>Mucorales</taxon>
        <taxon>Mucorineae</taxon>
        <taxon>Mucoraceae</taxon>
        <taxon>Parasitella</taxon>
    </lineage>
</organism>
<dbReference type="EMBL" id="LN731702">
    <property type="protein sequence ID" value="CEP14808.1"/>
    <property type="molecule type" value="Genomic_DNA"/>
</dbReference>
<dbReference type="OrthoDB" id="2288346at2759"/>
<evidence type="ECO:0000313" key="3">
    <source>
        <dbReference type="Proteomes" id="UP000054107"/>
    </source>
</evidence>
<evidence type="ECO:0000256" key="1">
    <source>
        <dbReference type="SAM" id="MobiDB-lite"/>
    </source>
</evidence>
<reference evidence="2 3" key="1">
    <citation type="submission" date="2014-09" db="EMBL/GenBank/DDBJ databases">
        <authorList>
            <person name="Ellenberger Sabrina"/>
        </authorList>
    </citation>
    <scope>NUCLEOTIDE SEQUENCE [LARGE SCALE GENOMIC DNA]</scope>
    <source>
        <strain evidence="2 3">CBS 412.66</strain>
    </source>
</reference>
<proteinExistence type="predicted"/>
<accession>A0A0B7NIN2</accession>
<evidence type="ECO:0000313" key="2">
    <source>
        <dbReference type="EMBL" id="CEP14808.1"/>
    </source>
</evidence>
<gene>
    <name evidence="2" type="primary">PARPA_08993.1 scaffold 35302</name>
</gene>
<feature type="compositionally biased region" description="Low complexity" evidence="1">
    <location>
        <begin position="216"/>
        <end position="227"/>
    </location>
</feature>
<feature type="compositionally biased region" description="Low complexity" evidence="1">
    <location>
        <begin position="390"/>
        <end position="399"/>
    </location>
</feature>